<reference evidence="2" key="1">
    <citation type="submission" date="2022-07" db="EMBL/GenBank/DDBJ databases">
        <title>Phylogenomic reconstructions and comparative analyses of Kickxellomycotina fungi.</title>
        <authorList>
            <person name="Reynolds N.K."/>
            <person name="Stajich J.E."/>
            <person name="Barry K."/>
            <person name="Grigoriev I.V."/>
            <person name="Crous P."/>
            <person name="Smith M.E."/>
        </authorList>
    </citation>
    <scope>NUCLEOTIDE SEQUENCE</scope>
    <source>
        <strain evidence="2">BCRC 34297</strain>
    </source>
</reference>
<sequence length="73" mass="7934">MWSIPRDKQQGKPLGSSTLGPLHNIEGTVKANRDIIDFSKGLCVIVRDFAVAATENDPIAEEDEEEDQVAPVA</sequence>
<evidence type="ECO:0000256" key="1">
    <source>
        <dbReference type="SAM" id="MobiDB-lite"/>
    </source>
</evidence>
<proteinExistence type="predicted"/>
<feature type="compositionally biased region" description="Basic and acidic residues" evidence="1">
    <location>
        <begin position="1"/>
        <end position="10"/>
    </location>
</feature>
<dbReference type="Proteomes" id="UP001140011">
    <property type="component" value="Unassembled WGS sequence"/>
</dbReference>
<feature type="region of interest" description="Disordered" evidence="1">
    <location>
        <begin position="1"/>
        <end position="22"/>
    </location>
</feature>
<organism evidence="2 3">
    <name type="scientific">Coemansia pectinata</name>
    <dbReference type="NCBI Taxonomy" id="1052879"/>
    <lineage>
        <taxon>Eukaryota</taxon>
        <taxon>Fungi</taxon>
        <taxon>Fungi incertae sedis</taxon>
        <taxon>Zoopagomycota</taxon>
        <taxon>Kickxellomycotina</taxon>
        <taxon>Kickxellomycetes</taxon>
        <taxon>Kickxellales</taxon>
        <taxon>Kickxellaceae</taxon>
        <taxon>Coemansia</taxon>
    </lineage>
</organism>
<comment type="caution">
    <text evidence="2">The sequence shown here is derived from an EMBL/GenBank/DDBJ whole genome shotgun (WGS) entry which is preliminary data.</text>
</comment>
<accession>A0A9W8H3U5</accession>
<protein>
    <submittedName>
        <fullName evidence="2">Uncharacterized protein</fullName>
    </submittedName>
</protein>
<gene>
    <name evidence="2" type="ORF">GGI19_001272</name>
</gene>
<keyword evidence="3" id="KW-1185">Reference proteome</keyword>
<dbReference type="AlphaFoldDB" id="A0A9W8H3U5"/>
<dbReference type="EMBL" id="JANBUH010000043">
    <property type="protein sequence ID" value="KAJ2755893.1"/>
    <property type="molecule type" value="Genomic_DNA"/>
</dbReference>
<dbReference type="OrthoDB" id="5514385at2759"/>
<evidence type="ECO:0000313" key="3">
    <source>
        <dbReference type="Proteomes" id="UP001140011"/>
    </source>
</evidence>
<evidence type="ECO:0000313" key="2">
    <source>
        <dbReference type="EMBL" id="KAJ2755893.1"/>
    </source>
</evidence>
<name>A0A9W8H3U5_9FUNG</name>